<name>A0ABW5AFZ8_9BRAD</name>
<dbReference type="PROSITE" id="PS01053">
    <property type="entry name" value="ARGINASE_1"/>
    <property type="match status" value="1"/>
</dbReference>
<accession>A0ABW5AFZ8</accession>
<gene>
    <name evidence="5" type="primary">speB</name>
    <name evidence="5" type="ORF">ACFSOX_03265</name>
</gene>
<dbReference type="PIRSF" id="PIRSF036979">
    <property type="entry name" value="Arginase"/>
    <property type="match status" value="1"/>
</dbReference>
<dbReference type="PROSITE" id="PS51409">
    <property type="entry name" value="ARGINASE_2"/>
    <property type="match status" value="1"/>
</dbReference>
<dbReference type="NCBIfam" id="TIGR01230">
    <property type="entry name" value="agmatinase"/>
    <property type="match status" value="1"/>
</dbReference>
<dbReference type="InterPro" id="IPR020855">
    <property type="entry name" value="Ureohydrolase_Mn_BS"/>
</dbReference>
<keyword evidence="2" id="KW-0479">Metal-binding</keyword>
<dbReference type="InterPro" id="IPR006035">
    <property type="entry name" value="Ureohydrolase"/>
</dbReference>
<dbReference type="NCBIfam" id="NF002564">
    <property type="entry name" value="PRK02190.1"/>
    <property type="match status" value="1"/>
</dbReference>
<evidence type="ECO:0000256" key="2">
    <source>
        <dbReference type="ARBA" id="ARBA00022723"/>
    </source>
</evidence>
<dbReference type="Pfam" id="PF00491">
    <property type="entry name" value="Arginase"/>
    <property type="match status" value="1"/>
</dbReference>
<dbReference type="EMBL" id="JBHUIW010000002">
    <property type="protein sequence ID" value="MFD2181160.1"/>
    <property type="molecule type" value="Genomic_DNA"/>
</dbReference>
<evidence type="ECO:0000256" key="1">
    <source>
        <dbReference type="ARBA" id="ARBA00009227"/>
    </source>
</evidence>
<dbReference type="Proteomes" id="UP001597314">
    <property type="component" value="Unassembled WGS sequence"/>
</dbReference>
<comment type="caution">
    <text evidence="5">The sequence shown here is derived from an EMBL/GenBank/DDBJ whole genome shotgun (WGS) entry which is preliminary data.</text>
</comment>
<comment type="similarity">
    <text evidence="1">Belongs to the arginase family. Agmatinase subfamily.</text>
</comment>
<dbReference type="CDD" id="cd11592">
    <property type="entry name" value="Agmatinase_PAH"/>
    <property type="match status" value="1"/>
</dbReference>
<keyword evidence="6" id="KW-1185">Reference proteome</keyword>
<dbReference type="PANTHER" id="PTHR11358">
    <property type="entry name" value="ARGINASE/AGMATINASE"/>
    <property type="match status" value="1"/>
</dbReference>
<evidence type="ECO:0000313" key="5">
    <source>
        <dbReference type="EMBL" id="MFD2181160.1"/>
    </source>
</evidence>
<dbReference type="GO" id="GO:0008783">
    <property type="term" value="F:agmatinase activity"/>
    <property type="evidence" value="ECO:0007669"/>
    <property type="project" value="UniProtKB-EC"/>
</dbReference>
<dbReference type="EC" id="3.5.3.11" evidence="5"/>
<dbReference type="RefSeq" id="WP_378476350.1">
    <property type="nucleotide sequence ID" value="NZ_JBHUIW010000002.1"/>
</dbReference>
<keyword evidence="3 4" id="KW-0378">Hydrolase</keyword>
<evidence type="ECO:0000313" key="6">
    <source>
        <dbReference type="Proteomes" id="UP001597314"/>
    </source>
</evidence>
<dbReference type="Gene3D" id="3.40.800.10">
    <property type="entry name" value="Ureohydrolase domain"/>
    <property type="match status" value="1"/>
</dbReference>
<evidence type="ECO:0000256" key="4">
    <source>
        <dbReference type="RuleBase" id="RU003684"/>
    </source>
</evidence>
<protein>
    <submittedName>
        <fullName evidence="5">Agmatinase</fullName>
        <ecNumber evidence="5">3.5.3.11</ecNumber>
    </submittedName>
</protein>
<sequence>MSLSPATFALPATFLGLAAYDRAATFCVAGIPLDVGTTNRSGARDGPAAIRRASRMLVDGAHPVHRIEPATMPVADIGDFSIALGDIGKSLDLIERQAAAVGHLIALGGEHGITLPLLRALSKRTGPLALVHFDAHVDTWPDNFGQRYAHGSVFFHAIEEGLVDPRKTIQIGIRSPMGTDVHDWTLSRGVRIIPAEAVHETGPAAVAEQIRAVVGDGPTYLSVDVDVLDPAFAPGTGTPEIGGLASWQLLAVLRRLGDLDFRGMDVVEVAPAYDVAEITALAAATVAWEYLALMGTKGPLRRVGKAP</sequence>
<evidence type="ECO:0000256" key="3">
    <source>
        <dbReference type="ARBA" id="ARBA00022801"/>
    </source>
</evidence>
<dbReference type="SUPFAM" id="SSF52768">
    <property type="entry name" value="Arginase/deacetylase"/>
    <property type="match status" value="1"/>
</dbReference>
<reference evidence="6" key="1">
    <citation type="journal article" date="2019" name="Int. J. Syst. Evol. Microbiol.">
        <title>The Global Catalogue of Microorganisms (GCM) 10K type strain sequencing project: providing services to taxonomists for standard genome sequencing and annotation.</title>
        <authorList>
            <consortium name="The Broad Institute Genomics Platform"/>
            <consortium name="The Broad Institute Genome Sequencing Center for Infectious Disease"/>
            <person name="Wu L."/>
            <person name="Ma J."/>
        </authorList>
    </citation>
    <scope>NUCLEOTIDE SEQUENCE [LARGE SCALE GENOMIC DNA]</scope>
    <source>
        <strain evidence="6">CGMCC 1.6774</strain>
    </source>
</reference>
<dbReference type="InterPro" id="IPR023696">
    <property type="entry name" value="Ureohydrolase_dom_sf"/>
</dbReference>
<proteinExistence type="inferred from homology"/>
<organism evidence="5 6">
    <name type="scientific">Rhodoplanes azumiensis</name>
    <dbReference type="NCBI Taxonomy" id="1897628"/>
    <lineage>
        <taxon>Bacteria</taxon>
        <taxon>Pseudomonadati</taxon>
        <taxon>Pseudomonadota</taxon>
        <taxon>Alphaproteobacteria</taxon>
        <taxon>Hyphomicrobiales</taxon>
        <taxon>Nitrobacteraceae</taxon>
        <taxon>Rhodoplanes</taxon>
    </lineage>
</organism>
<dbReference type="InterPro" id="IPR005925">
    <property type="entry name" value="Agmatinase-rel"/>
</dbReference>
<dbReference type="PANTHER" id="PTHR11358:SF26">
    <property type="entry name" value="GUANIDINO ACID HYDROLASE, MITOCHONDRIAL"/>
    <property type="match status" value="1"/>
</dbReference>